<dbReference type="InterPro" id="IPR011871">
    <property type="entry name" value="Fib_succ_major"/>
</dbReference>
<protein>
    <submittedName>
        <fullName evidence="3">Major paralogous domain-containing protein</fullName>
    </submittedName>
</protein>
<dbReference type="EMBL" id="FRAW01000003">
    <property type="protein sequence ID" value="SHK24790.1"/>
    <property type="molecule type" value="Genomic_DNA"/>
</dbReference>
<dbReference type="AlphaFoldDB" id="A0A1M6QXC2"/>
<dbReference type="NCBIfam" id="TIGR02145">
    <property type="entry name" value="Fib_succ_major"/>
    <property type="match status" value="1"/>
</dbReference>
<feature type="domain" description="Fibrobacter succinogenes major paralogous" evidence="2">
    <location>
        <begin position="228"/>
        <end position="297"/>
    </location>
</feature>
<keyword evidence="4" id="KW-1185">Reference proteome</keyword>
<sequence length="370" mass="40306">MKKSLFLLLFFAGVVSAAAPKVSKACSKSNGEKSCSESLLQLAEQGRAGDTSAIQLYGKTLAVVRKNKKMMKPVMVKVDTLVWENCKKKESEACIEACVARTDSSFLRADAPDSAACAERPQKLVSKKISLPTPSPMKNFIDSLSTDVFWNSPFSLAKNWLLAIGDSVIPSIDSAQAFLLAADPSDFISARRKFHFCAAYGDSLNARLDSLNAPVRCPVIGSIVDSRDNRSYRVERFGEKIWTIDNANFDIPDSSACYDGDSLNCEKYGRLYTFAAAQNACPEGFHAATDEDFDALSPLDAADFAVTVEFGGYFNQNGICALAGEGTYFWTATEEDASRGYVRNLFSDATALDKASVDKRFGLSVRCVKD</sequence>
<feature type="signal peptide" evidence="1">
    <location>
        <begin position="1"/>
        <end position="17"/>
    </location>
</feature>
<dbReference type="Proteomes" id="UP000184275">
    <property type="component" value="Unassembled WGS sequence"/>
</dbReference>
<name>A0A1M6QXC2_9BACT</name>
<accession>A0A1M6QXC2</accession>
<feature type="chain" id="PRO_5012770954" evidence="1">
    <location>
        <begin position="18"/>
        <end position="370"/>
    </location>
</feature>
<organism evidence="3 4">
    <name type="scientific">Fibrobacter intestinalis</name>
    <dbReference type="NCBI Taxonomy" id="28122"/>
    <lineage>
        <taxon>Bacteria</taxon>
        <taxon>Pseudomonadati</taxon>
        <taxon>Fibrobacterota</taxon>
        <taxon>Fibrobacteria</taxon>
        <taxon>Fibrobacterales</taxon>
        <taxon>Fibrobacteraceae</taxon>
        <taxon>Fibrobacter</taxon>
    </lineage>
</organism>
<gene>
    <name evidence="3" type="ORF">SAMN05720469_10333</name>
</gene>
<keyword evidence="1" id="KW-0732">Signal</keyword>
<evidence type="ECO:0000259" key="2">
    <source>
        <dbReference type="Pfam" id="PF09603"/>
    </source>
</evidence>
<reference evidence="4" key="1">
    <citation type="submission" date="2016-11" db="EMBL/GenBank/DDBJ databases">
        <authorList>
            <person name="Varghese N."/>
            <person name="Submissions S."/>
        </authorList>
    </citation>
    <scope>NUCLEOTIDE SEQUENCE [LARGE SCALE GENOMIC DNA]</scope>
    <source>
        <strain evidence="4">UWOS</strain>
    </source>
</reference>
<dbReference type="RefSeq" id="WP_073302322.1">
    <property type="nucleotide sequence ID" value="NZ_FRAW01000003.1"/>
</dbReference>
<dbReference type="Pfam" id="PF09603">
    <property type="entry name" value="Fib_succ_major"/>
    <property type="match status" value="1"/>
</dbReference>
<evidence type="ECO:0000256" key="1">
    <source>
        <dbReference type="SAM" id="SignalP"/>
    </source>
</evidence>
<proteinExistence type="predicted"/>
<evidence type="ECO:0000313" key="4">
    <source>
        <dbReference type="Proteomes" id="UP000184275"/>
    </source>
</evidence>
<evidence type="ECO:0000313" key="3">
    <source>
        <dbReference type="EMBL" id="SHK24790.1"/>
    </source>
</evidence>